<organism evidence="1 2">
    <name type="scientific">Stagnihabitans tardus</name>
    <dbReference type="NCBI Taxonomy" id="2699202"/>
    <lineage>
        <taxon>Bacteria</taxon>
        <taxon>Pseudomonadati</taxon>
        <taxon>Pseudomonadota</taxon>
        <taxon>Alphaproteobacteria</taxon>
        <taxon>Rhodobacterales</taxon>
        <taxon>Paracoccaceae</taxon>
        <taxon>Stagnihabitans</taxon>
    </lineage>
</organism>
<dbReference type="AlphaFoldDB" id="A0AAE4YAG1"/>
<proteinExistence type="predicted"/>
<dbReference type="EMBL" id="JAABNR010000007">
    <property type="protein sequence ID" value="NBZ87713.1"/>
    <property type="molecule type" value="Genomic_DNA"/>
</dbReference>
<comment type="caution">
    <text evidence="1">The sequence shown here is derived from an EMBL/GenBank/DDBJ whole genome shotgun (WGS) entry which is preliminary data.</text>
</comment>
<dbReference type="RefSeq" id="WP_168774526.1">
    <property type="nucleotide sequence ID" value="NZ_JAABNR010000007.1"/>
</dbReference>
<accession>A0AAE4YAG1</accession>
<keyword evidence="2" id="KW-1185">Reference proteome</keyword>
<name>A0AAE4YAG1_9RHOB</name>
<dbReference type="Proteomes" id="UP001193501">
    <property type="component" value="Unassembled WGS sequence"/>
</dbReference>
<evidence type="ECO:0000313" key="1">
    <source>
        <dbReference type="EMBL" id="NBZ87713.1"/>
    </source>
</evidence>
<reference evidence="1" key="1">
    <citation type="submission" date="2020-01" db="EMBL/GenBank/DDBJ databases">
        <authorList>
            <person name="Chen W.-M."/>
        </authorList>
    </citation>
    <scope>NUCLEOTIDE SEQUENCE</scope>
    <source>
        <strain evidence="1">CYK-10</strain>
    </source>
</reference>
<protein>
    <submittedName>
        <fullName evidence="1">Uncharacterized protein</fullName>
    </submittedName>
</protein>
<evidence type="ECO:0000313" key="2">
    <source>
        <dbReference type="Proteomes" id="UP001193501"/>
    </source>
</evidence>
<gene>
    <name evidence="1" type="ORF">GV832_08995</name>
</gene>
<sequence>MGQLRHLICLCLTLASGPSLGDELRTFATCTGRLSALMEHQWLMQDPAADLTKRQRDAFADLVQAVALDPARAMSMRIEAKAATAAALQAADFGGHPAARTRVMAQVRSCLRLLPQA</sequence>